<feature type="coiled-coil region" evidence="1">
    <location>
        <begin position="296"/>
        <end position="355"/>
    </location>
</feature>
<dbReference type="OrthoDB" id="5396681at2759"/>
<proteinExistence type="predicted"/>
<evidence type="ECO:0000313" key="5">
    <source>
        <dbReference type="Proteomes" id="UP000235786"/>
    </source>
</evidence>
<keyword evidence="2" id="KW-1133">Transmembrane helix</keyword>
<evidence type="ECO:0000313" key="4">
    <source>
        <dbReference type="EMBL" id="PMD46644.1"/>
    </source>
</evidence>
<reference evidence="4 5" key="1">
    <citation type="submission" date="2016-04" db="EMBL/GenBank/DDBJ databases">
        <title>A degradative enzymes factory behind the ericoid mycorrhizal symbiosis.</title>
        <authorList>
            <consortium name="DOE Joint Genome Institute"/>
            <person name="Martino E."/>
            <person name="Morin E."/>
            <person name="Grelet G."/>
            <person name="Kuo A."/>
            <person name="Kohler A."/>
            <person name="Daghino S."/>
            <person name="Barry K."/>
            <person name="Choi C."/>
            <person name="Cichocki N."/>
            <person name="Clum A."/>
            <person name="Copeland A."/>
            <person name="Hainaut M."/>
            <person name="Haridas S."/>
            <person name="Labutti K."/>
            <person name="Lindquist E."/>
            <person name="Lipzen A."/>
            <person name="Khouja H.-R."/>
            <person name="Murat C."/>
            <person name="Ohm R."/>
            <person name="Olson A."/>
            <person name="Spatafora J."/>
            <person name="Veneault-Fourrey C."/>
            <person name="Henrissat B."/>
            <person name="Grigoriev I."/>
            <person name="Martin F."/>
            <person name="Perotto S."/>
        </authorList>
    </citation>
    <scope>NUCLEOTIDE SEQUENCE [LARGE SCALE GENOMIC DNA]</scope>
    <source>
        <strain evidence="4 5">F</strain>
    </source>
</reference>
<organism evidence="4 5">
    <name type="scientific">Hyaloscypha variabilis (strain UAMH 11265 / GT02V1 / F)</name>
    <name type="common">Meliniomyces variabilis</name>
    <dbReference type="NCBI Taxonomy" id="1149755"/>
    <lineage>
        <taxon>Eukaryota</taxon>
        <taxon>Fungi</taxon>
        <taxon>Dikarya</taxon>
        <taxon>Ascomycota</taxon>
        <taxon>Pezizomycotina</taxon>
        <taxon>Leotiomycetes</taxon>
        <taxon>Helotiales</taxon>
        <taxon>Hyaloscyphaceae</taxon>
        <taxon>Hyaloscypha</taxon>
        <taxon>Hyaloscypha variabilis</taxon>
    </lineage>
</organism>
<keyword evidence="5" id="KW-1185">Reference proteome</keyword>
<dbReference type="Gene3D" id="1.20.58.340">
    <property type="entry name" value="Magnesium transport protein CorA, transmembrane region"/>
    <property type="match status" value="1"/>
</dbReference>
<sequence length="523" mass="60061">MDSKPCSLSELDGTSLFSEVDEEFADTFCSNVEDSRLEITRFQSKANDINANGKDHSQCQSTCYFDELEDFAAEPDVCQVFNIYRRNSYSRLYITCGLFKQLLSTYSIFSGIWDFVLPFRFQLRDSGDVGNAPFTFRQIKSGPQEISTGGSFECAYGFRYAIRNQRDEEAKWNPDYDPWSIRQTAVYQQYQSSTNKMVFVLISASDPAKKNLEAAITHAQYQGKQLNAFELHRVLISSLQGNWRLYIRGLEEALKVQSDRVTLAEVQSAAQPMSRYPDLDLSFLDRQRTKRIEDKILDLQVMLDSLLDTLSKLRRQWAKNCLCNSPADCACALLIEELEEQMSETRLQMKRAEILHKRVQGITQILSDLLQYENANSLSGLMEETKNEHGKVRILTEKSTRDAAAVKILTIITLIYLPVTVVADFFSTQLIHVDDSGSVSIAKDAWWFAVVAIPLTVATFLAWQYWLHSSNANQDIQHDSKLIHEKRTNHKLLWPRLKLRECVKLSRWQISRLQNRQQSGTQV</sequence>
<dbReference type="Proteomes" id="UP000235786">
    <property type="component" value="Unassembled WGS sequence"/>
</dbReference>
<keyword evidence="2" id="KW-0472">Membrane</keyword>
<accession>A0A2J6S792</accession>
<keyword evidence="1" id="KW-0175">Coiled coil</keyword>
<evidence type="ECO:0000256" key="1">
    <source>
        <dbReference type="SAM" id="Coils"/>
    </source>
</evidence>
<feature type="domain" description="CorA-like transporter" evidence="3">
    <location>
        <begin position="21"/>
        <end position="260"/>
    </location>
</feature>
<feature type="transmembrane region" description="Helical" evidence="2">
    <location>
        <begin position="404"/>
        <end position="426"/>
    </location>
</feature>
<dbReference type="AlphaFoldDB" id="A0A2J6S792"/>
<dbReference type="EMBL" id="KZ613939">
    <property type="protein sequence ID" value="PMD46644.1"/>
    <property type="molecule type" value="Genomic_DNA"/>
</dbReference>
<name>A0A2J6S792_HYAVF</name>
<dbReference type="Pfam" id="PF26616">
    <property type="entry name" value="CorA-like"/>
    <property type="match status" value="1"/>
</dbReference>
<gene>
    <name evidence="4" type="ORF">L207DRAFT_577491</name>
</gene>
<evidence type="ECO:0000259" key="3">
    <source>
        <dbReference type="Pfam" id="PF26616"/>
    </source>
</evidence>
<keyword evidence="2" id="KW-0812">Transmembrane</keyword>
<dbReference type="InterPro" id="IPR058257">
    <property type="entry name" value="CorA-like_dom"/>
</dbReference>
<feature type="transmembrane region" description="Helical" evidence="2">
    <location>
        <begin position="446"/>
        <end position="467"/>
    </location>
</feature>
<evidence type="ECO:0000256" key="2">
    <source>
        <dbReference type="SAM" id="Phobius"/>
    </source>
</evidence>
<dbReference type="STRING" id="1149755.A0A2J6S792"/>
<protein>
    <recommendedName>
        <fullName evidence="3">CorA-like transporter domain-containing protein</fullName>
    </recommendedName>
</protein>